<dbReference type="PANTHER" id="PTHR43222">
    <property type="entry name" value="NUDIX HYDROLASE 23"/>
    <property type="match status" value="1"/>
</dbReference>
<keyword evidence="1 3" id="KW-0378">Hydrolase</keyword>
<evidence type="ECO:0000256" key="1">
    <source>
        <dbReference type="ARBA" id="ARBA00022801"/>
    </source>
</evidence>
<evidence type="ECO:0000313" key="3">
    <source>
        <dbReference type="EMBL" id="MFL0251342.1"/>
    </source>
</evidence>
<dbReference type="EMBL" id="JBJIAA010000010">
    <property type="protein sequence ID" value="MFL0251342.1"/>
    <property type="molecule type" value="Genomic_DNA"/>
</dbReference>
<dbReference type="Proteomes" id="UP001623592">
    <property type="component" value="Unassembled WGS sequence"/>
</dbReference>
<evidence type="ECO:0000313" key="4">
    <source>
        <dbReference type="Proteomes" id="UP001623592"/>
    </source>
</evidence>
<dbReference type="InterPro" id="IPR015797">
    <property type="entry name" value="NUDIX_hydrolase-like_dom_sf"/>
</dbReference>
<dbReference type="InterPro" id="IPR000086">
    <property type="entry name" value="NUDIX_hydrolase_dom"/>
</dbReference>
<gene>
    <name evidence="3" type="ORF">ACJDT4_13030</name>
</gene>
<feature type="domain" description="Nudix hydrolase" evidence="2">
    <location>
        <begin position="1"/>
        <end position="134"/>
    </location>
</feature>
<evidence type="ECO:0000259" key="2">
    <source>
        <dbReference type="PROSITE" id="PS51462"/>
    </source>
</evidence>
<dbReference type="SUPFAM" id="SSF55811">
    <property type="entry name" value="Nudix"/>
    <property type="match status" value="1"/>
</dbReference>
<name>A0ABW8TGF2_9CLOT</name>
<dbReference type="InterPro" id="IPR020084">
    <property type="entry name" value="NUDIX_hydrolase_CS"/>
</dbReference>
<dbReference type="GO" id="GO:0016787">
    <property type="term" value="F:hydrolase activity"/>
    <property type="evidence" value="ECO:0007669"/>
    <property type="project" value="UniProtKB-KW"/>
</dbReference>
<dbReference type="RefSeq" id="WP_406788002.1">
    <property type="nucleotide sequence ID" value="NZ_JBJIAA010000010.1"/>
</dbReference>
<sequence>MDKLKYTICFIKREDEILLLNREKPSWMGSWNGVGGKFKKGETPRDCILREVYEETNIKLHDIQFKGIVTWNSDEGKIQGMYLFMQELPWDYEYEVPIKTREGILDWKKIDWIMNPENTGVAHNLPRFLPNMINNKGTFQYHCVFKNGILLDVKITEFKED</sequence>
<dbReference type="CDD" id="cd18886">
    <property type="entry name" value="NUDIX_MutT_Nudt1"/>
    <property type="match status" value="1"/>
</dbReference>
<reference evidence="3 4" key="1">
    <citation type="submission" date="2024-11" db="EMBL/GenBank/DDBJ databases">
        <authorList>
            <person name="Heng Y.C."/>
            <person name="Lim A.C.H."/>
            <person name="Lee J.K.Y."/>
            <person name="Kittelmann S."/>
        </authorList>
    </citation>
    <scope>NUCLEOTIDE SEQUENCE [LARGE SCALE GENOMIC DNA]</scope>
    <source>
        <strain evidence="3 4">WILCCON 0114</strain>
    </source>
</reference>
<proteinExistence type="predicted"/>
<protein>
    <submittedName>
        <fullName evidence="3">NUDIX hydrolase</fullName>
    </submittedName>
</protein>
<dbReference type="Gene3D" id="3.90.79.10">
    <property type="entry name" value="Nucleoside Triphosphate Pyrophosphohydrolase"/>
    <property type="match status" value="1"/>
</dbReference>
<dbReference type="Pfam" id="PF00293">
    <property type="entry name" value="NUDIX"/>
    <property type="match status" value="1"/>
</dbReference>
<accession>A0ABW8TGF2</accession>
<dbReference type="PROSITE" id="PS00893">
    <property type="entry name" value="NUDIX_BOX"/>
    <property type="match status" value="1"/>
</dbReference>
<keyword evidence="4" id="KW-1185">Reference proteome</keyword>
<comment type="caution">
    <text evidence="3">The sequence shown here is derived from an EMBL/GenBank/DDBJ whole genome shotgun (WGS) entry which is preliminary data.</text>
</comment>
<organism evidence="3 4">
    <name type="scientific">Clostridium neuense</name>
    <dbReference type="NCBI Taxonomy" id="1728934"/>
    <lineage>
        <taxon>Bacteria</taxon>
        <taxon>Bacillati</taxon>
        <taxon>Bacillota</taxon>
        <taxon>Clostridia</taxon>
        <taxon>Eubacteriales</taxon>
        <taxon>Clostridiaceae</taxon>
        <taxon>Clostridium</taxon>
    </lineage>
</organism>
<dbReference type="PANTHER" id="PTHR43222:SF2">
    <property type="entry name" value="NUDIX HYDROLASE 23, CHLOROPLASTIC"/>
    <property type="match status" value="1"/>
</dbReference>
<dbReference type="PROSITE" id="PS51462">
    <property type="entry name" value="NUDIX"/>
    <property type="match status" value="1"/>
</dbReference>